<feature type="region of interest" description="Disordered" evidence="1">
    <location>
        <begin position="1"/>
        <end position="47"/>
    </location>
</feature>
<dbReference type="EMBL" id="BAABUK010000011">
    <property type="protein sequence ID" value="GAA5811865.1"/>
    <property type="molecule type" value="Genomic_DNA"/>
</dbReference>
<evidence type="ECO:0000313" key="2">
    <source>
        <dbReference type="EMBL" id="GAA5811865.1"/>
    </source>
</evidence>
<comment type="caution">
    <text evidence="2">The sequence shown here is derived from an EMBL/GenBank/DDBJ whole genome shotgun (WGS) entry which is preliminary data.</text>
</comment>
<name>A0ABP9YYF1_9FUNG</name>
<protein>
    <submittedName>
        <fullName evidence="2">Uncharacterized protein</fullName>
    </submittedName>
</protein>
<evidence type="ECO:0000256" key="1">
    <source>
        <dbReference type="SAM" id="MobiDB-lite"/>
    </source>
</evidence>
<gene>
    <name evidence="2" type="ORF">MFLAVUS_005311</name>
</gene>
<organism evidence="2 3">
    <name type="scientific">Mucor flavus</name>
    <dbReference type="NCBI Taxonomy" id="439312"/>
    <lineage>
        <taxon>Eukaryota</taxon>
        <taxon>Fungi</taxon>
        <taxon>Fungi incertae sedis</taxon>
        <taxon>Mucoromycota</taxon>
        <taxon>Mucoromycotina</taxon>
        <taxon>Mucoromycetes</taxon>
        <taxon>Mucorales</taxon>
        <taxon>Mucorineae</taxon>
        <taxon>Mucoraceae</taxon>
        <taxon>Mucor</taxon>
    </lineage>
</organism>
<reference evidence="2 3" key="1">
    <citation type="submission" date="2024-04" db="EMBL/GenBank/DDBJ databases">
        <title>genome sequences of Mucor flavus KT1a and Helicostylum pulchrum KT1b strains isolated from the surface of a dry-aged beef.</title>
        <authorList>
            <person name="Toyotome T."/>
            <person name="Hosono M."/>
            <person name="Torimaru M."/>
            <person name="Fukuda K."/>
            <person name="Mikami N."/>
        </authorList>
    </citation>
    <scope>NUCLEOTIDE SEQUENCE [LARGE SCALE GENOMIC DNA]</scope>
    <source>
        <strain evidence="2 3">KT1a</strain>
    </source>
</reference>
<sequence>MSSISSRQEEDDQFSHPSDDDSYSTGADSGFSIGTEEDEKLHIKSKQEKEEEPVIFIVQEATTTSSAAPNFFFRLVSIPIIQDSFTGAQNIVRQHAVGQKALDYAETKLQSIVVQAQPYLPTDNTGRMLSRANSFGNRSLDLLENQFPSISSPTQELVQPITGRIEFAVSHLKEKKSSVVDARIESLAISLESLLDQYLPPSENEQEVTEPSSGNRLLNVINLLSTRASKRISKKASATNDEEKEMKQIIHAWVLEQVNAMSQQPQVESLVAKFFHDKSPIQVMYNFTQTEFDKVRQELNKPNISHMDRIRNILVLSQTDILLPLYHSIWTRQPAKVEQVQVN</sequence>
<accession>A0ABP9YYF1</accession>
<proteinExistence type="predicted"/>
<evidence type="ECO:0000313" key="3">
    <source>
        <dbReference type="Proteomes" id="UP001473302"/>
    </source>
</evidence>
<keyword evidence="3" id="KW-1185">Reference proteome</keyword>
<dbReference type="Proteomes" id="UP001473302">
    <property type="component" value="Unassembled WGS sequence"/>
</dbReference>